<protein>
    <submittedName>
        <fullName evidence="1">Uncharacterized protein</fullName>
    </submittedName>
</protein>
<gene>
    <name evidence="1" type="ORF">ACCO45_005781</name>
</gene>
<reference evidence="1" key="1">
    <citation type="submission" date="2024-12" db="EMBL/GenBank/DDBJ databases">
        <title>Comparative genomics and development of molecular markers within Purpureocillium lilacinum and among Purpureocillium species.</title>
        <authorList>
            <person name="Yeh Z.-Y."/>
            <person name="Ni N.-T."/>
            <person name="Lo P.-H."/>
            <person name="Mushyakhwo K."/>
            <person name="Lin C.-F."/>
            <person name="Nai Y.-S."/>
        </authorList>
    </citation>
    <scope>NUCLEOTIDE SEQUENCE</scope>
    <source>
        <strain evidence="1">NCHU-NPUST-175</strain>
    </source>
</reference>
<keyword evidence="2" id="KW-1185">Reference proteome</keyword>
<accession>A0ACC4DWF0</accession>
<dbReference type="EMBL" id="JBGNUJ010000004">
    <property type="protein sequence ID" value="KAL3960664.1"/>
    <property type="molecule type" value="Genomic_DNA"/>
</dbReference>
<name>A0ACC4DWF0_PURLI</name>
<sequence length="73" mass="7701">MATATATLQVSGPASPKEKMLVRHLKIPARSINASSGEEPHSVHPVQLFMFLQIAAAGASPAKLQLPIVWSAN</sequence>
<proteinExistence type="predicted"/>
<evidence type="ECO:0000313" key="2">
    <source>
        <dbReference type="Proteomes" id="UP001638806"/>
    </source>
</evidence>
<dbReference type="Proteomes" id="UP001638806">
    <property type="component" value="Unassembled WGS sequence"/>
</dbReference>
<comment type="caution">
    <text evidence="1">The sequence shown here is derived from an EMBL/GenBank/DDBJ whole genome shotgun (WGS) entry which is preliminary data.</text>
</comment>
<organism evidence="1 2">
    <name type="scientific">Purpureocillium lilacinum</name>
    <name type="common">Paecilomyces lilacinus</name>
    <dbReference type="NCBI Taxonomy" id="33203"/>
    <lineage>
        <taxon>Eukaryota</taxon>
        <taxon>Fungi</taxon>
        <taxon>Dikarya</taxon>
        <taxon>Ascomycota</taxon>
        <taxon>Pezizomycotina</taxon>
        <taxon>Sordariomycetes</taxon>
        <taxon>Hypocreomycetidae</taxon>
        <taxon>Hypocreales</taxon>
        <taxon>Ophiocordycipitaceae</taxon>
        <taxon>Purpureocillium</taxon>
    </lineage>
</organism>
<evidence type="ECO:0000313" key="1">
    <source>
        <dbReference type="EMBL" id="KAL3960664.1"/>
    </source>
</evidence>